<protein>
    <submittedName>
        <fullName evidence="1">Uncharacterized protein</fullName>
    </submittedName>
</protein>
<sequence length="114" mass="13030">MDKSTLAFCILINQRQRNQAIGIKNDTAFLRGLGHFMRNSHKDQLSGAISTISQAAYLKAMIEECQGVSKKLTQYIMDNLEDETIRAEGVYVMTKLESYIHHLGEQLEDIWQHS</sequence>
<organism evidence="1">
    <name type="scientific">marine sediment metagenome</name>
    <dbReference type="NCBI Taxonomy" id="412755"/>
    <lineage>
        <taxon>unclassified sequences</taxon>
        <taxon>metagenomes</taxon>
        <taxon>ecological metagenomes</taxon>
    </lineage>
</organism>
<reference evidence="1" key="1">
    <citation type="journal article" date="2015" name="Nature">
        <title>Complex archaea that bridge the gap between prokaryotes and eukaryotes.</title>
        <authorList>
            <person name="Spang A."/>
            <person name="Saw J.H."/>
            <person name="Jorgensen S.L."/>
            <person name="Zaremba-Niedzwiedzka K."/>
            <person name="Martijn J."/>
            <person name="Lind A.E."/>
            <person name="van Eijk R."/>
            <person name="Schleper C."/>
            <person name="Guy L."/>
            <person name="Ettema T.J."/>
        </authorList>
    </citation>
    <scope>NUCLEOTIDE SEQUENCE</scope>
</reference>
<gene>
    <name evidence="1" type="ORF">LCGC14_2165990</name>
</gene>
<dbReference type="AlphaFoldDB" id="A0A0F9DRB0"/>
<comment type="caution">
    <text evidence="1">The sequence shown here is derived from an EMBL/GenBank/DDBJ whole genome shotgun (WGS) entry which is preliminary data.</text>
</comment>
<name>A0A0F9DRB0_9ZZZZ</name>
<accession>A0A0F9DRB0</accession>
<dbReference type="EMBL" id="LAZR01027875">
    <property type="protein sequence ID" value="KKL64343.1"/>
    <property type="molecule type" value="Genomic_DNA"/>
</dbReference>
<proteinExistence type="predicted"/>
<evidence type="ECO:0000313" key="1">
    <source>
        <dbReference type="EMBL" id="KKL64343.1"/>
    </source>
</evidence>